<feature type="signal peptide" evidence="1">
    <location>
        <begin position="1"/>
        <end position="21"/>
    </location>
</feature>
<keyword evidence="3" id="KW-1185">Reference proteome</keyword>
<evidence type="ECO:0000256" key="1">
    <source>
        <dbReference type="SAM" id="SignalP"/>
    </source>
</evidence>
<dbReference type="Proteomes" id="UP000748756">
    <property type="component" value="Unassembled WGS sequence"/>
</dbReference>
<dbReference type="EMBL" id="JAAAUQ010002505">
    <property type="protein sequence ID" value="KAF9123041.1"/>
    <property type="molecule type" value="Genomic_DNA"/>
</dbReference>
<reference evidence="2" key="1">
    <citation type="journal article" date="2020" name="Fungal Divers.">
        <title>Resolving the Mortierellaceae phylogeny through synthesis of multi-gene phylogenetics and phylogenomics.</title>
        <authorList>
            <person name="Vandepol N."/>
            <person name="Liber J."/>
            <person name="Desiro A."/>
            <person name="Na H."/>
            <person name="Kennedy M."/>
            <person name="Barry K."/>
            <person name="Grigoriev I.V."/>
            <person name="Miller A.N."/>
            <person name="O'Donnell K."/>
            <person name="Stajich J.E."/>
            <person name="Bonito G."/>
        </authorList>
    </citation>
    <scope>NUCLEOTIDE SEQUENCE</scope>
    <source>
        <strain evidence="2">NRRL 6426</strain>
    </source>
</reference>
<name>A0A9P5UX08_9FUNG</name>
<evidence type="ECO:0000313" key="3">
    <source>
        <dbReference type="Proteomes" id="UP000748756"/>
    </source>
</evidence>
<dbReference type="OrthoDB" id="10537425at2759"/>
<evidence type="ECO:0000313" key="2">
    <source>
        <dbReference type="EMBL" id="KAF9123041.1"/>
    </source>
</evidence>
<keyword evidence="1" id="KW-0732">Signal</keyword>
<protein>
    <submittedName>
        <fullName evidence="2">Uncharacterized protein</fullName>
    </submittedName>
</protein>
<accession>A0A9P5UX08</accession>
<comment type="caution">
    <text evidence="2">The sequence shown here is derived from an EMBL/GenBank/DDBJ whole genome shotgun (WGS) entry which is preliminary data.</text>
</comment>
<gene>
    <name evidence="2" type="ORF">BG015_005414</name>
</gene>
<proteinExistence type="predicted"/>
<dbReference type="AlphaFoldDB" id="A0A9P5UX08"/>
<organism evidence="2 3">
    <name type="scientific">Linnemannia schmuckeri</name>
    <dbReference type="NCBI Taxonomy" id="64567"/>
    <lineage>
        <taxon>Eukaryota</taxon>
        <taxon>Fungi</taxon>
        <taxon>Fungi incertae sedis</taxon>
        <taxon>Mucoromycota</taxon>
        <taxon>Mortierellomycotina</taxon>
        <taxon>Mortierellomycetes</taxon>
        <taxon>Mortierellales</taxon>
        <taxon>Mortierellaceae</taxon>
        <taxon>Linnemannia</taxon>
    </lineage>
</organism>
<sequence>MQDKRIIALISLAFLAAVTLADSHAKTFKEKWAEWGKNPNINRFGKFVDVDTGCNGKPCNFPEEIVPYDDEERFCVSDTGPEYIFSDLPDMDDIHDFCDLTPEIDLDRFEYGTLNKNQLHWMTYYVIKHRAKFELARALFKDQRRRKSYTMAVALQLFSKNPNLHPFRQD</sequence>
<feature type="chain" id="PRO_5040167164" evidence="1">
    <location>
        <begin position="22"/>
        <end position="170"/>
    </location>
</feature>